<sequence length="104" mass="11731">MEYPDGYLLPLFSWDPQRTSTKLKLCQDQLQVIATDGSGFKSAIGDQEFTPGYKYYYEIKILKGSLIKIGVCTKNGLFQDVNSMLHLSKLSVIMKKDGQSIMVN</sequence>
<dbReference type="PROSITE" id="PS50188">
    <property type="entry name" value="B302_SPRY"/>
    <property type="match status" value="1"/>
</dbReference>
<evidence type="ECO:0000259" key="1">
    <source>
        <dbReference type="PROSITE" id="PS50188"/>
    </source>
</evidence>
<comment type="caution">
    <text evidence="2">The sequence shown here is derived from an EMBL/GenBank/DDBJ whole genome shotgun (WGS) entry which is preliminary data.</text>
</comment>
<dbReference type="InterPro" id="IPR001870">
    <property type="entry name" value="B30.2/SPRY"/>
</dbReference>
<proteinExistence type="predicted"/>
<keyword evidence="3" id="KW-1185">Reference proteome</keyword>
<name>A0A8S1MLL9_9CILI</name>
<dbReference type="AlphaFoldDB" id="A0A8S1MLL9"/>
<gene>
    <name evidence="2" type="ORF">PSON_ATCC_30995.1.T0420270</name>
</gene>
<evidence type="ECO:0000313" key="2">
    <source>
        <dbReference type="EMBL" id="CAD8081887.1"/>
    </source>
</evidence>
<organism evidence="2 3">
    <name type="scientific">Paramecium sonneborni</name>
    <dbReference type="NCBI Taxonomy" id="65129"/>
    <lineage>
        <taxon>Eukaryota</taxon>
        <taxon>Sar</taxon>
        <taxon>Alveolata</taxon>
        <taxon>Ciliophora</taxon>
        <taxon>Intramacronucleata</taxon>
        <taxon>Oligohymenophorea</taxon>
        <taxon>Peniculida</taxon>
        <taxon>Parameciidae</taxon>
        <taxon>Paramecium</taxon>
    </lineage>
</organism>
<protein>
    <recommendedName>
        <fullName evidence="1">B30.2/SPRY domain-containing protein</fullName>
    </recommendedName>
</protein>
<accession>A0A8S1MLL9</accession>
<reference evidence="2" key="1">
    <citation type="submission" date="2021-01" db="EMBL/GenBank/DDBJ databases">
        <authorList>
            <consortium name="Genoscope - CEA"/>
            <person name="William W."/>
        </authorList>
    </citation>
    <scope>NUCLEOTIDE SEQUENCE</scope>
</reference>
<evidence type="ECO:0000313" key="3">
    <source>
        <dbReference type="Proteomes" id="UP000692954"/>
    </source>
</evidence>
<dbReference type="OrthoDB" id="287871at2759"/>
<dbReference type="EMBL" id="CAJJDN010000042">
    <property type="protein sequence ID" value="CAD8081887.1"/>
    <property type="molecule type" value="Genomic_DNA"/>
</dbReference>
<dbReference type="Proteomes" id="UP000692954">
    <property type="component" value="Unassembled WGS sequence"/>
</dbReference>
<feature type="domain" description="B30.2/SPRY" evidence="1">
    <location>
        <begin position="1"/>
        <end position="104"/>
    </location>
</feature>